<dbReference type="RefSeq" id="WP_219801394.1">
    <property type="nucleotide sequence ID" value="NZ_CP080096.1"/>
</dbReference>
<dbReference type="SUPFAM" id="SSF103473">
    <property type="entry name" value="MFS general substrate transporter"/>
    <property type="match status" value="1"/>
</dbReference>
<feature type="transmembrane region" description="Helical" evidence="6">
    <location>
        <begin position="57"/>
        <end position="76"/>
    </location>
</feature>
<feature type="transmembrane region" description="Helical" evidence="6">
    <location>
        <begin position="88"/>
        <end position="114"/>
    </location>
</feature>
<dbReference type="Gene3D" id="1.20.1250.20">
    <property type="entry name" value="MFS general substrate transporter like domains"/>
    <property type="match status" value="1"/>
</dbReference>
<accession>A0ABX8UYM0</accession>
<keyword evidence="3 6" id="KW-0812">Transmembrane</keyword>
<evidence type="ECO:0000256" key="4">
    <source>
        <dbReference type="ARBA" id="ARBA00022989"/>
    </source>
</evidence>
<keyword evidence="4 6" id="KW-1133">Transmembrane helix</keyword>
<evidence type="ECO:0000259" key="7">
    <source>
        <dbReference type="PROSITE" id="PS50850"/>
    </source>
</evidence>
<dbReference type="InterPro" id="IPR036259">
    <property type="entry name" value="MFS_trans_sf"/>
</dbReference>
<feature type="transmembrane region" description="Helical" evidence="6">
    <location>
        <begin position="177"/>
        <end position="197"/>
    </location>
</feature>
<organism evidence="8 9">
    <name type="scientific">Paraburkholderia edwinii</name>
    <dbReference type="NCBI Taxonomy" id="2861782"/>
    <lineage>
        <taxon>Bacteria</taxon>
        <taxon>Pseudomonadati</taxon>
        <taxon>Pseudomonadota</taxon>
        <taxon>Betaproteobacteria</taxon>
        <taxon>Burkholderiales</taxon>
        <taxon>Burkholderiaceae</taxon>
        <taxon>Paraburkholderia</taxon>
    </lineage>
</organism>
<protein>
    <submittedName>
        <fullName evidence="8">MFS transporter</fullName>
    </submittedName>
</protein>
<dbReference type="InterPro" id="IPR011701">
    <property type="entry name" value="MFS"/>
</dbReference>
<dbReference type="Proteomes" id="UP000826462">
    <property type="component" value="Chromosome 2"/>
</dbReference>
<proteinExistence type="predicted"/>
<feature type="transmembrane region" description="Helical" evidence="6">
    <location>
        <begin position="209"/>
        <end position="230"/>
    </location>
</feature>
<sequence length="557" mass="58859">MIPAIAAYEPGRQLLPFRESLLAMLGIAFVAMLVALDQTIVGTALPRIVADLKGFDLYAWVATSYMLASVITIPIFGRLGDLFGRKPFLIAAISLFTGASVLCGIASNMLFLVIARGLQGIGGGILIGTVFATVADLFPDPKLRLRWLVFVTSAFGLANVVGPSLGGMLTQSASWRFVFFVNVPVGVASLLFVLRFVPPLRHLRKAGPVQLDWLGAFVVAATFGALQLLIELLPKEGVSMITIVLMLITTACGGILWFWEKRIGYPLVPIDMLLDRRLAALFAMSTLGGFALFSMVFYVPLLFQGGFGMSPHESGMLITPLLLGTSVGSVLNNRLVTRIPRANTLMYIGFALFAVSCLALVAITGHQPHYVWMLCMALSGLGLGVVATNLTICSQQIVARDHIGAVTALLQSLRIFGGMLGTAMTGALLSHLYVRDVHRSLDSYQATQWLQSFASPDLRVDHSQQAALIEHLITAGHVGGPMMHMAREALIDSIHVGLALAAVAAVLGLCLSWFVPTVRVVYPADGAAEGAAAAAAAGAAGAGAAHAAADGAAAQPE</sequence>
<dbReference type="Pfam" id="PF07690">
    <property type="entry name" value="MFS_1"/>
    <property type="match status" value="1"/>
</dbReference>
<feature type="transmembrane region" description="Helical" evidence="6">
    <location>
        <begin position="280"/>
        <end position="303"/>
    </location>
</feature>
<dbReference type="PANTHER" id="PTHR23501">
    <property type="entry name" value="MAJOR FACILITATOR SUPERFAMILY"/>
    <property type="match status" value="1"/>
</dbReference>
<reference evidence="8 9" key="1">
    <citation type="submission" date="2021-07" db="EMBL/GenBank/DDBJ databases">
        <title>Paraburkholderia edwinii protects Aspergillus sp. from phenazines by acting as a toxin sponge.</title>
        <authorList>
            <person name="Dahlstrom K.M."/>
            <person name="Newman D.K."/>
        </authorList>
    </citation>
    <scope>NUCLEOTIDE SEQUENCE [LARGE SCALE GENOMIC DNA]</scope>
    <source>
        <strain evidence="8 9">Pe01</strain>
    </source>
</reference>
<evidence type="ECO:0000256" key="5">
    <source>
        <dbReference type="ARBA" id="ARBA00023136"/>
    </source>
</evidence>
<feature type="transmembrane region" description="Helical" evidence="6">
    <location>
        <begin position="494"/>
        <end position="515"/>
    </location>
</feature>
<dbReference type="PANTHER" id="PTHR23501:SF191">
    <property type="entry name" value="VACUOLAR BASIC AMINO ACID TRANSPORTER 4"/>
    <property type="match status" value="1"/>
</dbReference>
<keyword evidence="2" id="KW-0813">Transport</keyword>
<feature type="transmembrane region" description="Helical" evidence="6">
    <location>
        <begin position="344"/>
        <end position="364"/>
    </location>
</feature>
<feature type="transmembrane region" description="Helical" evidence="6">
    <location>
        <begin position="145"/>
        <end position="165"/>
    </location>
</feature>
<feature type="domain" description="Major facilitator superfamily (MFS) profile" evidence="7">
    <location>
        <begin position="23"/>
        <end position="519"/>
    </location>
</feature>
<dbReference type="InterPro" id="IPR020846">
    <property type="entry name" value="MFS_dom"/>
</dbReference>
<comment type="subcellular location">
    <subcellularLocation>
        <location evidence="1">Endomembrane system</location>
        <topology evidence="1">Multi-pass membrane protein</topology>
    </subcellularLocation>
</comment>
<keyword evidence="9" id="KW-1185">Reference proteome</keyword>
<feature type="transmembrane region" description="Helical" evidence="6">
    <location>
        <begin position="21"/>
        <end position="45"/>
    </location>
</feature>
<evidence type="ECO:0000256" key="6">
    <source>
        <dbReference type="SAM" id="Phobius"/>
    </source>
</evidence>
<feature type="transmembrane region" description="Helical" evidence="6">
    <location>
        <begin position="413"/>
        <end position="434"/>
    </location>
</feature>
<dbReference type="EMBL" id="CP080096">
    <property type="protein sequence ID" value="QYD71965.1"/>
    <property type="molecule type" value="Genomic_DNA"/>
</dbReference>
<feature type="transmembrane region" description="Helical" evidence="6">
    <location>
        <begin position="370"/>
        <end position="392"/>
    </location>
</feature>
<evidence type="ECO:0000313" key="9">
    <source>
        <dbReference type="Proteomes" id="UP000826462"/>
    </source>
</evidence>
<evidence type="ECO:0000313" key="8">
    <source>
        <dbReference type="EMBL" id="QYD71965.1"/>
    </source>
</evidence>
<dbReference type="PROSITE" id="PS50850">
    <property type="entry name" value="MFS"/>
    <property type="match status" value="1"/>
</dbReference>
<evidence type="ECO:0000256" key="2">
    <source>
        <dbReference type="ARBA" id="ARBA00022448"/>
    </source>
</evidence>
<feature type="transmembrane region" description="Helical" evidence="6">
    <location>
        <begin position="236"/>
        <end position="259"/>
    </location>
</feature>
<feature type="transmembrane region" description="Helical" evidence="6">
    <location>
        <begin position="315"/>
        <end position="332"/>
    </location>
</feature>
<evidence type="ECO:0000256" key="3">
    <source>
        <dbReference type="ARBA" id="ARBA00022692"/>
    </source>
</evidence>
<keyword evidence="5 6" id="KW-0472">Membrane</keyword>
<feature type="transmembrane region" description="Helical" evidence="6">
    <location>
        <begin position="120"/>
        <end position="138"/>
    </location>
</feature>
<gene>
    <name evidence="8" type="ORF">KZJ38_33965</name>
</gene>
<evidence type="ECO:0000256" key="1">
    <source>
        <dbReference type="ARBA" id="ARBA00004127"/>
    </source>
</evidence>
<name>A0ABX8UYM0_9BURK</name>
<dbReference type="Gene3D" id="1.20.1720.10">
    <property type="entry name" value="Multidrug resistance protein D"/>
    <property type="match status" value="1"/>
</dbReference>